<comment type="caution">
    <text evidence="3">The sequence shown here is derived from an EMBL/GenBank/DDBJ whole genome shotgun (WGS) entry which is preliminary data.</text>
</comment>
<feature type="transmembrane region" description="Helical" evidence="1">
    <location>
        <begin position="70"/>
        <end position="91"/>
    </location>
</feature>
<keyword evidence="1" id="KW-0812">Transmembrane</keyword>
<keyword evidence="1" id="KW-1133">Transmembrane helix</keyword>
<evidence type="ECO:0000313" key="4">
    <source>
        <dbReference type="Proteomes" id="UP000619479"/>
    </source>
</evidence>
<sequence length="154" mass="16016">MSNSYASERPAGADTPAPPATGWGGVVVFAGIMLLSLGVFQATEGAVALLNEQAYVVTSDGLLVELDYAAWGWVHLLLGLLSLAAGTGVLLGWLWARIIGVLIAFLGALLHFVFLAASPLWCTILLGMDVLIIFALAAHGRDVRSQSVEPAGTA</sequence>
<name>A0A919ILL6_9ACTN</name>
<dbReference type="Pfam" id="PF23636">
    <property type="entry name" value="DUF7144"/>
    <property type="match status" value="1"/>
</dbReference>
<keyword evidence="1" id="KW-0472">Membrane</keyword>
<organism evidence="3 4">
    <name type="scientific">Actinoplanes cyaneus</name>
    <dbReference type="NCBI Taxonomy" id="52696"/>
    <lineage>
        <taxon>Bacteria</taxon>
        <taxon>Bacillati</taxon>
        <taxon>Actinomycetota</taxon>
        <taxon>Actinomycetes</taxon>
        <taxon>Micromonosporales</taxon>
        <taxon>Micromonosporaceae</taxon>
        <taxon>Actinoplanes</taxon>
    </lineage>
</organism>
<feature type="transmembrane region" description="Helical" evidence="1">
    <location>
        <begin position="20"/>
        <end position="40"/>
    </location>
</feature>
<feature type="transmembrane region" description="Helical" evidence="1">
    <location>
        <begin position="123"/>
        <end position="140"/>
    </location>
</feature>
<feature type="transmembrane region" description="Helical" evidence="1">
    <location>
        <begin position="98"/>
        <end position="117"/>
    </location>
</feature>
<proteinExistence type="predicted"/>
<protein>
    <submittedName>
        <fullName evidence="3">Membrane protein</fullName>
    </submittedName>
</protein>
<evidence type="ECO:0000256" key="1">
    <source>
        <dbReference type="SAM" id="Phobius"/>
    </source>
</evidence>
<evidence type="ECO:0000259" key="2">
    <source>
        <dbReference type="Pfam" id="PF23636"/>
    </source>
</evidence>
<accession>A0A919ILL6</accession>
<evidence type="ECO:0000313" key="3">
    <source>
        <dbReference type="EMBL" id="GID67321.1"/>
    </source>
</evidence>
<gene>
    <name evidence="3" type="ORF">Acy02nite_52020</name>
</gene>
<dbReference type="EMBL" id="BOMH01000038">
    <property type="protein sequence ID" value="GID67321.1"/>
    <property type="molecule type" value="Genomic_DNA"/>
</dbReference>
<reference evidence="3" key="1">
    <citation type="submission" date="2021-01" db="EMBL/GenBank/DDBJ databases">
        <title>Whole genome shotgun sequence of Actinoplanes cyaneus NBRC 14990.</title>
        <authorList>
            <person name="Komaki H."/>
            <person name="Tamura T."/>
        </authorList>
    </citation>
    <scope>NUCLEOTIDE SEQUENCE</scope>
    <source>
        <strain evidence="3">NBRC 14990</strain>
    </source>
</reference>
<dbReference type="RefSeq" id="WP_203744895.1">
    <property type="nucleotide sequence ID" value="NZ_BAAAUC010000004.1"/>
</dbReference>
<dbReference type="Proteomes" id="UP000619479">
    <property type="component" value="Unassembled WGS sequence"/>
</dbReference>
<dbReference type="InterPro" id="IPR055568">
    <property type="entry name" value="DUF7144"/>
</dbReference>
<keyword evidence="4" id="KW-1185">Reference proteome</keyword>
<feature type="domain" description="DUF7144" evidence="2">
    <location>
        <begin position="27"/>
        <end position="141"/>
    </location>
</feature>
<dbReference type="AlphaFoldDB" id="A0A919ILL6"/>